<dbReference type="SUPFAM" id="SSF56563">
    <property type="entry name" value="Major capsid protein gp5"/>
    <property type="match status" value="1"/>
</dbReference>
<name>A0A9D5U803_9CELL</name>
<protein>
    <submittedName>
        <fullName evidence="3">Phage major capsid protein</fullName>
    </submittedName>
</protein>
<dbReference type="RefSeq" id="WP_193718617.1">
    <property type="nucleotide sequence ID" value="NZ_JACSPN010000002.1"/>
</dbReference>
<dbReference type="InterPro" id="IPR054612">
    <property type="entry name" value="Phage_capsid-like_C"/>
</dbReference>
<comment type="caution">
    <text evidence="3">The sequence shown here is derived from an EMBL/GenBank/DDBJ whole genome shotgun (WGS) entry which is preliminary data.</text>
</comment>
<keyword evidence="4" id="KW-1185">Reference proteome</keyword>
<comment type="subcellular location">
    <subcellularLocation>
        <location evidence="1">Virion</location>
    </subcellularLocation>
</comment>
<dbReference type="Pfam" id="PF05065">
    <property type="entry name" value="Phage_capsid"/>
    <property type="match status" value="1"/>
</dbReference>
<feature type="domain" description="Phage capsid-like C-terminal" evidence="2">
    <location>
        <begin position="12"/>
        <end position="274"/>
    </location>
</feature>
<gene>
    <name evidence="3" type="ORF">H9623_02830</name>
</gene>
<dbReference type="Proteomes" id="UP000822993">
    <property type="component" value="Unassembled WGS sequence"/>
</dbReference>
<dbReference type="InterPro" id="IPR024455">
    <property type="entry name" value="Phage_capsid"/>
</dbReference>
<sequence length="277" mass="28636">MLTTTANVAGILPDSFGPLIIQPVQDRSIAFQVSNVISTGTTKMRVPVITDDPNAAWVAEGAEINADEGTLDQLTITPTKVAGLTPISSELASDSSPAAGQLIGEGLARSIAKVVDAAFFGNAAAPAQKGLGGLVGVNVVDAGAAWINLDPFAEAIAEAEQVGATITSFVANPTDALILAQLKDEDGSNRPLLGVDPTQPTRRLVQGVRLFVSPAVAPGTVFGIPADRSLVVLRDDVTVDVDHSVFFTSHRVAVRAIMRVGFGFPHAAAIQKVTLTP</sequence>
<dbReference type="Gene3D" id="3.30.2320.10">
    <property type="entry name" value="hypothetical protein PF0899 domain"/>
    <property type="match status" value="1"/>
</dbReference>
<reference evidence="3 4" key="1">
    <citation type="submission" date="2020-08" db="EMBL/GenBank/DDBJ databases">
        <title>A Genomic Blueprint of the Chicken Gut Microbiome.</title>
        <authorList>
            <person name="Gilroy R."/>
            <person name="Ravi A."/>
            <person name="Getino M."/>
            <person name="Pursley I."/>
            <person name="Horton D.L."/>
            <person name="Alikhan N.-F."/>
            <person name="Baker D."/>
            <person name="Gharbi K."/>
            <person name="Hall N."/>
            <person name="Watson M."/>
            <person name="Adriaenssens E.M."/>
            <person name="Foster-Nyarko E."/>
            <person name="Jarju S."/>
            <person name="Secka A."/>
            <person name="Antonio M."/>
            <person name="Oren A."/>
            <person name="Chaudhuri R."/>
            <person name="La Ragione R.M."/>
            <person name="Hildebrand F."/>
            <person name="Pallen M.J."/>
        </authorList>
    </citation>
    <scope>NUCLEOTIDE SEQUENCE [LARGE SCALE GENOMIC DNA]</scope>
    <source>
        <strain evidence="3 4">Sa1BUA8</strain>
    </source>
</reference>
<evidence type="ECO:0000259" key="2">
    <source>
        <dbReference type="Pfam" id="PF05065"/>
    </source>
</evidence>
<accession>A0A9D5U803</accession>
<proteinExistence type="predicted"/>
<dbReference type="AlphaFoldDB" id="A0A9D5U803"/>
<dbReference type="NCBIfam" id="TIGR01554">
    <property type="entry name" value="major_cap_HK97"/>
    <property type="match status" value="1"/>
</dbReference>
<evidence type="ECO:0000313" key="4">
    <source>
        <dbReference type="Proteomes" id="UP000822993"/>
    </source>
</evidence>
<evidence type="ECO:0000256" key="1">
    <source>
        <dbReference type="ARBA" id="ARBA00004328"/>
    </source>
</evidence>
<evidence type="ECO:0000313" key="3">
    <source>
        <dbReference type="EMBL" id="MBE7699241.1"/>
    </source>
</evidence>
<organism evidence="3 4">
    <name type="scientific">Oerskovia douganii</name>
    <dbReference type="NCBI Taxonomy" id="2762210"/>
    <lineage>
        <taxon>Bacteria</taxon>
        <taxon>Bacillati</taxon>
        <taxon>Actinomycetota</taxon>
        <taxon>Actinomycetes</taxon>
        <taxon>Micrococcales</taxon>
        <taxon>Cellulomonadaceae</taxon>
        <taxon>Oerskovia</taxon>
    </lineage>
</organism>
<dbReference type="Gene3D" id="3.30.2400.10">
    <property type="entry name" value="Major capsid protein gp5"/>
    <property type="match status" value="1"/>
</dbReference>
<dbReference type="EMBL" id="JACSPN010000002">
    <property type="protein sequence ID" value="MBE7699241.1"/>
    <property type="molecule type" value="Genomic_DNA"/>
</dbReference>